<dbReference type="AlphaFoldDB" id="A0A6C0AYN3"/>
<proteinExistence type="predicted"/>
<evidence type="ECO:0000313" key="2">
    <source>
        <dbReference type="EMBL" id="QHS84636.1"/>
    </source>
</evidence>
<feature type="region of interest" description="Disordered" evidence="1">
    <location>
        <begin position="205"/>
        <end position="227"/>
    </location>
</feature>
<protein>
    <submittedName>
        <fullName evidence="2">Uncharacterized protein</fullName>
    </submittedName>
</protein>
<dbReference type="EMBL" id="MN738810">
    <property type="protein sequence ID" value="QHS84636.1"/>
    <property type="molecule type" value="Genomic_DNA"/>
</dbReference>
<accession>A0A6C0AYN3</accession>
<reference evidence="2" key="1">
    <citation type="journal article" date="2020" name="Nature">
        <title>Giant virus diversity and host interactions through global metagenomics.</title>
        <authorList>
            <person name="Schulz F."/>
            <person name="Roux S."/>
            <person name="Paez-Espino D."/>
            <person name="Jungbluth S."/>
            <person name="Walsh D.A."/>
            <person name="Denef V.J."/>
            <person name="McMahon K.D."/>
            <person name="Konstantinidis K.T."/>
            <person name="Eloe-Fadrosh E.A."/>
            <person name="Kyrpides N.C."/>
            <person name="Woyke T."/>
        </authorList>
    </citation>
    <scope>NUCLEOTIDE SEQUENCE</scope>
    <source>
        <strain evidence="2">GVMAG-S-ERX556022-25</strain>
    </source>
</reference>
<organism evidence="2">
    <name type="scientific">viral metagenome</name>
    <dbReference type="NCBI Taxonomy" id="1070528"/>
    <lineage>
        <taxon>unclassified sequences</taxon>
        <taxon>metagenomes</taxon>
        <taxon>organismal metagenomes</taxon>
    </lineage>
</organism>
<sequence length="282" mass="33708">MFFFQKKLKNIFFKEIITIMSPESPTSVVHNFTQEEESTMEWNIDQDLSLYIPYVENRHANEEYIRNIFYYLNIGDVKRVDFQPKTNVYLDTSDDKVAFVHMERWFNNVCVHNLQERILDENNEARIVHDDPHYWVLLRNKRPIPENFSEQLSLLCARINTLEQKNMILETTIGQMQWWIHQNNININFLNSKFNNAVQAIPISQSNSKTTTLPPPPPSPNDQYNNSSVNISNIWSNRLRTRNTITRQISSHEWNNRLRPCNRVNYNEDDKDDYYNVKRSKM</sequence>
<evidence type="ECO:0000256" key="1">
    <source>
        <dbReference type="SAM" id="MobiDB-lite"/>
    </source>
</evidence>
<name>A0A6C0AYN3_9ZZZZ</name>